<evidence type="ECO:0000256" key="1">
    <source>
        <dbReference type="ARBA" id="ARBA00022450"/>
    </source>
</evidence>
<gene>
    <name evidence="3" type="primary">acpP</name>
    <name evidence="5" type="ORF">SAMN03084138_03751</name>
</gene>
<dbReference type="RefSeq" id="WP_017011821.1">
    <property type="nucleotide sequence ID" value="NZ_FOWR01000034.1"/>
</dbReference>
<dbReference type="InterPro" id="IPR009081">
    <property type="entry name" value="PP-bd_ACP"/>
</dbReference>
<dbReference type="InterPro" id="IPR036736">
    <property type="entry name" value="ACP-like_sf"/>
</dbReference>
<evidence type="ECO:0000256" key="2">
    <source>
        <dbReference type="ARBA" id="ARBA00022553"/>
    </source>
</evidence>
<comment type="similarity">
    <text evidence="3">Belongs to the acyl carrier protein (ACP) family.</text>
</comment>
<accession>A0A1I5UWG0</accession>
<dbReference type="Gene3D" id="1.10.1200.10">
    <property type="entry name" value="ACP-like"/>
    <property type="match status" value="1"/>
</dbReference>
<reference evidence="5 6" key="1">
    <citation type="submission" date="2016-10" db="EMBL/GenBank/DDBJ databases">
        <authorList>
            <person name="de Groot N.N."/>
        </authorList>
    </citation>
    <scope>NUCLEOTIDE SEQUENCE [LARGE SCALE GENOMIC DNA]</scope>
    <source>
        <strain evidence="5 6">DSM 15893</strain>
    </source>
</reference>
<comment type="subcellular location">
    <subcellularLocation>
        <location evidence="3">Cytoplasm</location>
    </subcellularLocation>
</comment>
<dbReference type="InterPro" id="IPR003231">
    <property type="entry name" value="ACP"/>
</dbReference>
<keyword evidence="3" id="KW-0276">Fatty acid metabolism</keyword>
<keyword evidence="3" id="KW-0275">Fatty acid biosynthesis</keyword>
<feature type="modified residue" description="O-(pantetheine 4'-phosphoryl)serine" evidence="3">
    <location>
        <position position="42"/>
    </location>
</feature>
<dbReference type="PROSITE" id="PS50075">
    <property type="entry name" value="CARRIER"/>
    <property type="match status" value="1"/>
</dbReference>
<evidence type="ECO:0000259" key="4">
    <source>
        <dbReference type="PROSITE" id="PS50075"/>
    </source>
</evidence>
<keyword evidence="2 3" id="KW-0597">Phosphoprotein</keyword>
<keyword evidence="1 3" id="KW-0596">Phosphopantetheine</keyword>
<dbReference type="AlphaFoldDB" id="A0A1I5UWG0"/>
<keyword evidence="3" id="KW-0444">Lipid biosynthesis</keyword>
<name>A0A1I5UWG0_9GAMM</name>
<keyword evidence="3" id="KW-0443">Lipid metabolism</keyword>
<dbReference type="EMBL" id="FOWR01000034">
    <property type="protein sequence ID" value="SFP99591.1"/>
    <property type="molecule type" value="Genomic_DNA"/>
</dbReference>
<dbReference type="GO" id="GO:0009245">
    <property type="term" value="P:lipid A biosynthetic process"/>
    <property type="evidence" value="ECO:0007669"/>
    <property type="project" value="TreeGrafter"/>
</dbReference>
<dbReference type="SUPFAM" id="SSF47336">
    <property type="entry name" value="ACP-like"/>
    <property type="match status" value="1"/>
</dbReference>
<dbReference type="HAMAP" id="MF_01217">
    <property type="entry name" value="Acyl_carrier"/>
    <property type="match status" value="1"/>
</dbReference>
<dbReference type="STRING" id="1121869.SAMN03084138_03751"/>
<dbReference type="NCBIfam" id="NF003757">
    <property type="entry name" value="PRK05350.1"/>
    <property type="match status" value="1"/>
</dbReference>
<comment type="function">
    <text evidence="3">Carrier of the growing fatty acid chain in fatty acid biosynthesis.</text>
</comment>
<comment type="PTM">
    <text evidence="3">4'-phosphopantetheine is transferred from CoA to a specific serine of apo-ACP by AcpS. This modification is essential for activity because fatty acids are bound in thioester linkage to the sulfhydryl of the prosthetic group.</text>
</comment>
<evidence type="ECO:0000313" key="6">
    <source>
        <dbReference type="Proteomes" id="UP000182692"/>
    </source>
</evidence>
<organism evidence="5 6">
    <name type="scientific">Enterovibrio norvegicus DSM 15893</name>
    <dbReference type="NCBI Taxonomy" id="1121869"/>
    <lineage>
        <taxon>Bacteria</taxon>
        <taxon>Pseudomonadati</taxon>
        <taxon>Pseudomonadota</taxon>
        <taxon>Gammaproteobacteria</taxon>
        <taxon>Vibrionales</taxon>
        <taxon>Vibrionaceae</taxon>
        <taxon>Enterovibrio</taxon>
    </lineage>
</organism>
<dbReference type="Pfam" id="PF00550">
    <property type="entry name" value="PP-binding"/>
    <property type="match status" value="1"/>
</dbReference>
<dbReference type="GO" id="GO:0000035">
    <property type="term" value="F:acyl binding"/>
    <property type="evidence" value="ECO:0007669"/>
    <property type="project" value="TreeGrafter"/>
</dbReference>
<evidence type="ECO:0000256" key="3">
    <source>
        <dbReference type="HAMAP-Rule" id="MF_01217"/>
    </source>
</evidence>
<dbReference type="Proteomes" id="UP000182692">
    <property type="component" value="Unassembled WGS sequence"/>
</dbReference>
<dbReference type="OrthoDB" id="3392378at2"/>
<keyword evidence="3" id="KW-0963">Cytoplasm</keyword>
<protein>
    <recommendedName>
        <fullName evidence="3">Acyl carrier protein</fullName>
        <shortName evidence="3">ACP</shortName>
    </recommendedName>
</protein>
<dbReference type="PANTHER" id="PTHR20863:SF69">
    <property type="entry name" value="ACYL CARRIER PROTEIN"/>
    <property type="match status" value="1"/>
</dbReference>
<proteinExistence type="inferred from homology"/>
<dbReference type="GO" id="GO:0016020">
    <property type="term" value="C:membrane"/>
    <property type="evidence" value="ECO:0007669"/>
    <property type="project" value="GOC"/>
</dbReference>
<dbReference type="GO" id="GO:0005829">
    <property type="term" value="C:cytosol"/>
    <property type="evidence" value="ECO:0007669"/>
    <property type="project" value="TreeGrafter"/>
</dbReference>
<dbReference type="PANTHER" id="PTHR20863">
    <property type="entry name" value="ACYL CARRIER PROTEIN"/>
    <property type="match status" value="1"/>
</dbReference>
<dbReference type="GO" id="GO:0000036">
    <property type="term" value="F:acyl carrier activity"/>
    <property type="evidence" value="ECO:0007669"/>
    <property type="project" value="UniProtKB-UniRule"/>
</dbReference>
<dbReference type="UniPathway" id="UPA00094"/>
<sequence>MTEVSKTQVFEQVRDALVELFELDPADITLEIHLYQELDLDSIDAVDLVVHLQNLTGKKIKPEEFKSVRTVQDVVDSVVNLLSEAQ</sequence>
<comment type="pathway">
    <text evidence="3">Lipid metabolism; fatty acid biosynthesis.</text>
</comment>
<feature type="domain" description="Carrier" evidence="4">
    <location>
        <begin position="7"/>
        <end position="82"/>
    </location>
</feature>
<dbReference type="GeneID" id="35873963"/>
<evidence type="ECO:0000313" key="5">
    <source>
        <dbReference type="EMBL" id="SFP99591.1"/>
    </source>
</evidence>